<name>A0ABQ7JG39_9APIC</name>
<evidence type="ECO:0000259" key="1">
    <source>
        <dbReference type="PROSITE" id="PS51144"/>
    </source>
</evidence>
<evidence type="ECO:0000313" key="3">
    <source>
        <dbReference type="Proteomes" id="UP000823046"/>
    </source>
</evidence>
<dbReference type="EMBL" id="JADAQX010000011">
    <property type="protein sequence ID" value="KAF8822958.1"/>
    <property type="molecule type" value="Genomic_DNA"/>
</dbReference>
<sequence>MGGRQLRTVAANQGTDKFTLSSTSQLSTLGFKKPRTQFQENAFSNNLQLRDKFPYGIPKSLREANIEAVKLSLAVKEAEKISANHFSANALGTSVLERNENNTEQPTTGESIEIAAKTSYEVSPSKKDEYQWDYKTKGRNWNVGQCQTGKHQSPIDLSVPGLHVGKHSTVVESYVEALKQINKNNSNKYYKKLKTWKKGDFFYNYASYPNSVSLYKSSKRFQLKTATQQPFGIIIPTDTYRVYFADHILFHSPSEHTFQGSGNRRQIEMQIWHYSSGDFRNHSDTLQESTQSYLSQFIENILFNEYQRKKVDTDNGDWRVLSLTFMSGELAQTTEREVSDLPSEKLMRALVEASISSPIDKTSVETNITLSHPLNLPSLLLMLQLASFDFFQYSGSKTVPPCDENVKWYIAVNPLPVSTETMLKFYKIVNSNSVPSHIMEDGNFRELQKNTGNSRKPVLTITQGFPIQLLIQETLVNK</sequence>
<accession>A0ABQ7JG39</accession>
<protein>
    <recommendedName>
        <fullName evidence="1">Alpha-carbonic anhydrase domain-containing protein</fullName>
    </recommendedName>
</protein>
<keyword evidence="3" id="KW-1185">Reference proteome</keyword>
<dbReference type="Proteomes" id="UP000823046">
    <property type="component" value="Unassembled WGS sequence"/>
</dbReference>
<dbReference type="PANTHER" id="PTHR18952:SF276">
    <property type="entry name" value="CHROMOSOME UNDETERMINED SCAFFOLD_53, WHOLE GENOME SHOTGUN SEQUENCE"/>
    <property type="match status" value="1"/>
</dbReference>
<evidence type="ECO:0000313" key="2">
    <source>
        <dbReference type="EMBL" id="KAF8822958.1"/>
    </source>
</evidence>
<dbReference type="InterPro" id="IPR001148">
    <property type="entry name" value="CA_dom"/>
</dbReference>
<dbReference type="Gene3D" id="3.10.200.10">
    <property type="entry name" value="Alpha carbonic anhydrase"/>
    <property type="match status" value="1"/>
</dbReference>
<dbReference type="SMART" id="SM01057">
    <property type="entry name" value="Carb_anhydrase"/>
    <property type="match status" value="1"/>
</dbReference>
<dbReference type="InterPro" id="IPR036398">
    <property type="entry name" value="CA_dom_sf"/>
</dbReference>
<feature type="domain" description="Alpha-carbonic anhydrase" evidence="1">
    <location>
        <begin position="130"/>
        <end position="461"/>
    </location>
</feature>
<comment type="caution">
    <text evidence="2">The sequence shown here is derived from an EMBL/GenBank/DDBJ whole genome shotgun (WGS) entry which is preliminary data.</text>
</comment>
<gene>
    <name evidence="2" type="ORF">IE077_004306</name>
</gene>
<reference evidence="2 3" key="1">
    <citation type="journal article" date="2020" name="bioRxiv">
        <title>Metabolic contributions of an alphaproteobacterial endosymbiont in the apicomplexan Cardiosporidium cionae.</title>
        <authorList>
            <person name="Hunter E.S."/>
            <person name="Paight C.J."/>
            <person name="Lane C.E."/>
        </authorList>
    </citation>
    <scope>NUCLEOTIDE SEQUENCE [LARGE SCALE GENOMIC DNA]</scope>
    <source>
        <strain evidence="2">ESH_2018</strain>
    </source>
</reference>
<dbReference type="SUPFAM" id="SSF51069">
    <property type="entry name" value="Carbonic anhydrase"/>
    <property type="match status" value="1"/>
</dbReference>
<organism evidence="2 3">
    <name type="scientific">Cardiosporidium cionae</name>
    <dbReference type="NCBI Taxonomy" id="476202"/>
    <lineage>
        <taxon>Eukaryota</taxon>
        <taxon>Sar</taxon>
        <taxon>Alveolata</taxon>
        <taxon>Apicomplexa</taxon>
        <taxon>Aconoidasida</taxon>
        <taxon>Nephromycida</taxon>
        <taxon>Cardiosporidium</taxon>
    </lineage>
</organism>
<dbReference type="Pfam" id="PF00194">
    <property type="entry name" value="Carb_anhydrase"/>
    <property type="match status" value="1"/>
</dbReference>
<dbReference type="InterPro" id="IPR023561">
    <property type="entry name" value="Carbonic_anhydrase_a-class"/>
</dbReference>
<dbReference type="PROSITE" id="PS51144">
    <property type="entry name" value="ALPHA_CA_2"/>
    <property type="match status" value="1"/>
</dbReference>
<proteinExistence type="predicted"/>
<dbReference type="PANTHER" id="PTHR18952">
    <property type="entry name" value="CARBONIC ANHYDRASE"/>
    <property type="match status" value="1"/>
</dbReference>